<evidence type="ECO:0000256" key="13">
    <source>
        <dbReference type="ARBA" id="ARBA00023136"/>
    </source>
</evidence>
<feature type="binding site" evidence="16">
    <location>
        <position position="66"/>
    </location>
    <ligand>
        <name>Zn(2+)</name>
        <dbReference type="ChEBI" id="CHEBI:29105"/>
        <note>catalytic</note>
    </ligand>
</feature>
<evidence type="ECO:0000256" key="14">
    <source>
        <dbReference type="PIRNR" id="PIRNR006404"/>
    </source>
</evidence>
<dbReference type="InterPro" id="IPR000644">
    <property type="entry name" value="CBS_dom"/>
</dbReference>
<dbReference type="PIRSF" id="PIRSF006404">
    <property type="entry name" value="UCP006404_Pept_M50_CBS"/>
    <property type="match status" value="1"/>
</dbReference>
<dbReference type="Gene3D" id="3.10.580.10">
    <property type="entry name" value="CBS-domain"/>
    <property type="match status" value="1"/>
</dbReference>
<sequence>MQSGWRMGSVFGIPLFIDPSLFLILILIAFPRGIVWQQQYPAWGGSIAYAAGVAMAILLFTSVLLHELGHSLVARSQGIKVNSITLFIFGGVASIDQESKTPGQAFQVAIAGPAVSFFLFCLLSAVAYFLPGTFRPPSGTPAHVLAHDLAVLNLVLATFNLLPGLPLDGGQIVKALVWKLTGSRFKGVHWAARAGKILGWIAITFGAIELFIGRNFSGLWILLLGLFGLRNASSYDQATALQETLLTIKAGDAMTREFRVVDANITLRQFADDYLLNTIAPPALYAASNGRYRGLVTPEDLQQIERSQWEVKTVLDITHPLTEVSSVEEATSLVDVISFLEQNQLRRITVLSPAGAVSGVIDRGDVVQAIAQKMNLPVSLDIIRRIKEEGAYPPGFNVVALAQSAKEAGQN</sequence>
<comment type="caution">
    <text evidence="19">The sequence shown here is derived from an EMBL/GenBank/DDBJ whole genome shotgun (WGS) entry which is preliminary data.</text>
</comment>
<evidence type="ECO:0000256" key="4">
    <source>
        <dbReference type="ARBA" id="ARBA00022670"/>
    </source>
</evidence>
<evidence type="ECO:0000256" key="3">
    <source>
        <dbReference type="ARBA" id="ARBA00022475"/>
    </source>
</evidence>
<feature type="binding site" evidence="16">
    <location>
        <position position="168"/>
    </location>
    <ligand>
        <name>Zn(2+)</name>
        <dbReference type="ChEBI" id="CHEBI:29105"/>
        <note>catalytic</note>
    </ligand>
</feature>
<comment type="similarity">
    <text evidence="2 14">Belongs to the peptidase M50B family.</text>
</comment>
<keyword evidence="9 14" id="KW-0862">Zinc</keyword>
<protein>
    <recommendedName>
        <fullName evidence="14">Zinc metalloprotease</fullName>
    </recommendedName>
</protein>
<evidence type="ECO:0000256" key="7">
    <source>
        <dbReference type="ARBA" id="ARBA00022737"/>
    </source>
</evidence>
<keyword evidence="13 14" id="KW-0472">Membrane</keyword>
<evidence type="ECO:0000256" key="12">
    <source>
        <dbReference type="ARBA" id="ARBA00023122"/>
    </source>
</evidence>
<keyword evidence="3 14" id="KW-1003">Cell membrane</keyword>
<dbReference type="GO" id="GO:0008237">
    <property type="term" value="F:metallopeptidase activity"/>
    <property type="evidence" value="ECO:0007669"/>
    <property type="project" value="UniProtKB-UniRule"/>
</dbReference>
<dbReference type="CDD" id="cd06164">
    <property type="entry name" value="S2P-M50_SpoIVFB_CBS"/>
    <property type="match status" value="1"/>
</dbReference>
<feature type="binding site" evidence="16">
    <location>
        <position position="70"/>
    </location>
    <ligand>
        <name>Zn(2+)</name>
        <dbReference type="ChEBI" id="CHEBI:29105"/>
        <note>catalytic</note>
    </ligand>
</feature>
<keyword evidence="5 14" id="KW-0812">Transmembrane</keyword>
<evidence type="ECO:0000256" key="6">
    <source>
        <dbReference type="ARBA" id="ARBA00022723"/>
    </source>
</evidence>
<feature type="transmembrane region" description="Helical" evidence="14">
    <location>
        <begin position="197"/>
        <end position="227"/>
    </location>
</feature>
<evidence type="ECO:0000256" key="1">
    <source>
        <dbReference type="ARBA" id="ARBA00004651"/>
    </source>
</evidence>
<feature type="transmembrane region" description="Helical" evidence="14">
    <location>
        <begin position="7"/>
        <end position="30"/>
    </location>
</feature>
<keyword evidence="4 14" id="KW-0645">Protease</keyword>
<dbReference type="InterPro" id="IPR016483">
    <property type="entry name" value="UCP006404_Pept_M50_CBS"/>
</dbReference>
<accession>A0A7C3PUC1</accession>
<evidence type="ECO:0000256" key="16">
    <source>
        <dbReference type="PIRSR" id="PIRSR006404-2"/>
    </source>
</evidence>
<dbReference type="GO" id="GO:0046872">
    <property type="term" value="F:metal ion binding"/>
    <property type="evidence" value="ECO:0007669"/>
    <property type="project" value="UniProtKB-UniRule"/>
</dbReference>
<keyword evidence="10 14" id="KW-1133">Transmembrane helix</keyword>
<organism evidence="19">
    <name type="scientific">Oscillatoriales cyanobacterium SpSt-418</name>
    <dbReference type="NCBI Taxonomy" id="2282169"/>
    <lineage>
        <taxon>Bacteria</taxon>
        <taxon>Bacillati</taxon>
        <taxon>Cyanobacteriota</taxon>
        <taxon>Cyanophyceae</taxon>
        <taxon>Oscillatoriophycideae</taxon>
        <taxon>Oscillatoriales</taxon>
    </lineage>
</organism>
<reference evidence="19" key="1">
    <citation type="journal article" date="2020" name="mSystems">
        <title>Genome- and Community-Level Interaction Insights into Carbon Utilization and Element Cycling Functions of Hydrothermarchaeota in Hydrothermal Sediment.</title>
        <authorList>
            <person name="Zhou Z."/>
            <person name="Liu Y."/>
            <person name="Xu W."/>
            <person name="Pan J."/>
            <person name="Luo Z.H."/>
            <person name="Li M."/>
        </authorList>
    </citation>
    <scope>NUCLEOTIDE SEQUENCE [LARGE SCALE GENOMIC DNA]</scope>
    <source>
        <strain evidence="19">SpSt-418</strain>
    </source>
</reference>
<dbReference type="PANTHER" id="PTHR39188">
    <property type="entry name" value="MEMBRANE-ASSOCIATED ZINC METALLOPROTEASE M50B"/>
    <property type="match status" value="1"/>
</dbReference>
<keyword evidence="6 14" id="KW-0479">Metal-binding</keyword>
<keyword evidence="8 14" id="KW-0378">Hydrolase</keyword>
<dbReference type="PROSITE" id="PS51371">
    <property type="entry name" value="CBS"/>
    <property type="match status" value="1"/>
</dbReference>
<evidence type="ECO:0000259" key="18">
    <source>
        <dbReference type="PROSITE" id="PS51371"/>
    </source>
</evidence>
<evidence type="ECO:0000256" key="2">
    <source>
        <dbReference type="ARBA" id="ARBA00007931"/>
    </source>
</evidence>
<evidence type="ECO:0000256" key="17">
    <source>
        <dbReference type="PROSITE-ProRule" id="PRU00703"/>
    </source>
</evidence>
<feature type="transmembrane region" description="Helical" evidence="14">
    <location>
        <begin position="77"/>
        <end position="95"/>
    </location>
</feature>
<evidence type="ECO:0000256" key="5">
    <source>
        <dbReference type="ARBA" id="ARBA00022692"/>
    </source>
</evidence>
<comment type="subcellular location">
    <subcellularLocation>
        <location evidence="1 14">Cell membrane</location>
        <topology evidence="1 14">Multi-pass membrane protein</topology>
    </subcellularLocation>
</comment>
<dbReference type="GO" id="GO:0005886">
    <property type="term" value="C:plasma membrane"/>
    <property type="evidence" value="ECO:0007669"/>
    <property type="project" value="UniProtKB-SubCell"/>
</dbReference>
<name>A0A7C3PUC1_9CYAN</name>
<feature type="domain" description="CBS" evidence="18">
    <location>
        <begin position="317"/>
        <end position="378"/>
    </location>
</feature>
<evidence type="ECO:0000256" key="15">
    <source>
        <dbReference type="PIRSR" id="PIRSR006404-1"/>
    </source>
</evidence>
<evidence type="ECO:0000256" key="9">
    <source>
        <dbReference type="ARBA" id="ARBA00022833"/>
    </source>
</evidence>
<dbReference type="EMBL" id="DSRU01000438">
    <property type="protein sequence ID" value="HFN01718.1"/>
    <property type="molecule type" value="Genomic_DNA"/>
</dbReference>
<dbReference type="SUPFAM" id="SSF54631">
    <property type="entry name" value="CBS-domain pair"/>
    <property type="match status" value="1"/>
</dbReference>
<comment type="cofactor">
    <cofactor evidence="14 16">
        <name>Zn(2+)</name>
        <dbReference type="ChEBI" id="CHEBI:29105"/>
    </cofactor>
    <text evidence="14 16">Binds 1 zinc ion per subunit.</text>
</comment>
<keyword evidence="7" id="KW-0677">Repeat</keyword>
<proteinExistence type="inferred from homology"/>
<feature type="active site" evidence="15">
    <location>
        <position position="67"/>
    </location>
</feature>
<dbReference type="Pfam" id="PF02163">
    <property type="entry name" value="Peptidase_M50"/>
    <property type="match status" value="2"/>
</dbReference>
<evidence type="ECO:0000256" key="8">
    <source>
        <dbReference type="ARBA" id="ARBA00022801"/>
    </source>
</evidence>
<dbReference type="PANTHER" id="PTHR39188:SF3">
    <property type="entry name" value="STAGE IV SPORULATION PROTEIN FB"/>
    <property type="match status" value="1"/>
</dbReference>
<feature type="transmembrane region" description="Helical" evidence="14">
    <location>
        <begin position="107"/>
        <end position="130"/>
    </location>
</feature>
<evidence type="ECO:0000313" key="19">
    <source>
        <dbReference type="EMBL" id="HFN01718.1"/>
    </source>
</evidence>
<dbReference type="AlphaFoldDB" id="A0A7C3PUC1"/>
<keyword evidence="11 14" id="KW-0482">Metalloprotease</keyword>
<evidence type="ECO:0000256" key="11">
    <source>
        <dbReference type="ARBA" id="ARBA00023049"/>
    </source>
</evidence>
<feature type="transmembrane region" description="Helical" evidence="14">
    <location>
        <begin position="42"/>
        <end position="65"/>
    </location>
</feature>
<gene>
    <name evidence="19" type="ORF">ENR64_29040</name>
</gene>
<dbReference type="Pfam" id="PF00571">
    <property type="entry name" value="CBS"/>
    <property type="match status" value="1"/>
</dbReference>
<dbReference type="GO" id="GO:0006508">
    <property type="term" value="P:proteolysis"/>
    <property type="evidence" value="ECO:0007669"/>
    <property type="project" value="UniProtKB-KW"/>
</dbReference>
<evidence type="ECO:0000256" key="10">
    <source>
        <dbReference type="ARBA" id="ARBA00022989"/>
    </source>
</evidence>
<dbReference type="InterPro" id="IPR046342">
    <property type="entry name" value="CBS_dom_sf"/>
</dbReference>
<dbReference type="CDD" id="cd04639">
    <property type="entry name" value="CBS_pair_peptidase_M50"/>
    <property type="match status" value="1"/>
</dbReference>
<keyword evidence="12 17" id="KW-0129">CBS domain</keyword>
<dbReference type="InterPro" id="IPR008915">
    <property type="entry name" value="Peptidase_M50"/>
</dbReference>